<gene>
    <name evidence="1" type="ORF">TSUD_389900</name>
</gene>
<keyword evidence="2" id="KW-1185">Reference proteome</keyword>
<organism evidence="1 2">
    <name type="scientific">Trifolium subterraneum</name>
    <name type="common">Subterranean clover</name>
    <dbReference type="NCBI Taxonomy" id="3900"/>
    <lineage>
        <taxon>Eukaryota</taxon>
        <taxon>Viridiplantae</taxon>
        <taxon>Streptophyta</taxon>
        <taxon>Embryophyta</taxon>
        <taxon>Tracheophyta</taxon>
        <taxon>Spermatophyta</taxon>
        <taxon>Magnoliopsida</taxon>
        <taxon>eudicotyledons</taxon>
        <taxon>Gunneridae</taxon>
        <taxon>Pentapetalae</taxon>
        <taxon>rosids</taxon>
        <taxon>fabids</taxon>
        <taxon>Fabales</taxon>
        <taxon>Fabaceae</taxon>
        <taxon>Papilionoideae</taxon>
        <taxon>50 kb inversion clade</taxon>
        <taxon>NPAAA clade</taxon>
        <taxon>Hologalegina</taxon>
        <taxon>IRL clade</taxon>
        <taxon>Trifolieae</taxon>
        <taxon>Trifolium</taxon>
    </lineage>
</organism>
<accession>A0A2Z6NHK2</accession>
<evidence type="ECO:0000313" key="2">
    <source>
        <dbReference type="Proteomes" id="UP000242715"/>
    </source>
</evidence>
<dbReference type="EMBL" id="DF973965">
    <property type="protein sequence ID" value="GAU43291.1"/>
    <property type="molecule type" value="Genomic_DNA"/>
</dbReference>
<sequence length="60" mass="6850">MLWQWGKLEMNMCNKKNKGRTTVNVHGVRLSAFLSGIFWILPKHTTVISFDAKDILGITC</sequence>
<dbReference type="Proteomes" id="UP000242715">
    <property type="component" value="Unassembled WGS sequence"/>
</dbReference>
<protein>
    <submittedName>
        <fullName evidence="1">Uncharacterized protein</fullName>
    </submittedName>
</protein>
<evidence type="ECO:0000313" key="1">
    <source>
        <dbReference type="EMBL" id="GAU43291.1"/>
    </source>
</evidence>
<dbReference type="AlphaFoldDB" id="A0A2Z6NHK2"/>
<reference evidence="2" key="1">
    <citation type="journal article" date="2017" name="Front. Plant Sci.">
        <title>Climate Clever Clovers: New Paradigm to Reduce the Environmental Footprint of Ruminants by Breeding Low Methanogenic Forages Utilizing Haplotype Variation.</title>
        <authorList>
            <person name="Kaur P."/>
            <person name="Appels R."/>
            <person name="Bayer P.E."/>
            <person name="Keeble-Gagnere G."/>
            <person name="Wang J."/>
            <person name="Hirakawa H."/>
            <person name="Shirasawa K."/>
            <person name="Vercoe P."/>
            <person name="Stefanova K."/>
            <person name="Durmic Z."/>
            <person name="Nichols P."/>
            <person name="Revell C."/>
            <person name="Isobe S.N."/>
            <person name="Edwards D."/>
            <person name="Erskine W."/>
        </authorList>
    </citation>
    <scope>NUCLEOTIDE SEQUENCE [LARGE SCALE GENOMIC DNA]</scope>
    <source>
        <strain evidence="2">cv. Daliak</strain>
    </source>
</reference>
<name>A0A2Z6NHK2_TRISU</name>
<proteinExistence type="predicted"/>